<name>A0ABW3D7S3_9BACL</name>
<dbReference type="Gene3D" id="3.40.50.300">
    <property type="entry name" value="P-loop containing nucleotide triphosphate hydrolases"/>
    <property type="match status" value="1"/>
</dbReference>
<dbReference type="InterPro" id="IPR050678">
    <property type="entry name" value="DNA_Partitioning_ATPase"/>
</dbReference>
<feature type="domain" description="AAA" evidence="1">
    <location>
        <begin position="122"/>
        <end position="272"/>
    </location>
</feature>
<dbReference type="InterPro" id="IPR025669">
    <property type="entry name" value="AAA_dom"/>
</dbReference>
<dbReference type="Proteomes" id="UP001597120">
    <property type="component" value="Unassembled WGS sequence"/>
</dbReference>
<protein>
    <submittedName>
        <fullName evidence="2">AAA family ATPase</fullName>
    </submittedName>
</protein>
<organism evidence="2 3">
    <name type="scientific">Paenibacillus residui</name>
    <dbReference type="NCBI Taxonomy" id="629724"/>
    <lineage>
        <taxon>Bacteria</taxon>
        <taxon>Bacillati</taxon>
        <taxon>Bacillota</taxon>
        <taxon>Bacilli</taxon>
        <taxon>Bacillales</taxon>
        <taxon>Paenibacillaceae</taxon>
        <taxon>Paenibacillus</taxon>
    </lineage>
</organism>
<evidence type="ECO:0000313" key="2">
    <source>
        <dbReference type="EMBL" id="MFD0868442.1"/>
    </source>
</evidence>
<accession>A0ABW3D7S3</accession>
<dbReference type="PANTHER" id="PTHR13696">
    <property type="entry name" value="P-LOOP CONTAINING NUCLEOSIDE TRIPHOSPHATE HYDROLASE"/>
    <property type="match status" value="1"/>
</dbReference>
<dbReference type="Pfam" id="PF13614">
    <property type="entry name" value="AAA_31"/>
    <property type="match status" value="1"/>
</dbReference>
<dbReference type="PANTHER" id="PTHR13696:SF99">
    <property type="entry name" value="COBYRINIC ACID AC-DIAMIDE SYNTHASE"/>
    <property type="match status" value="1"/>
</dbReference>
<gene>
    <name evidence="2" type="ORF">ACFQ03_04730</name>
</gene>
<dbReference type="InterPro" id="IPR027417">
    <property type="entry name" value="P-loop_NTPase"/>
</dbReference>
<keyword evidence="3" id="KW-1185">Reference proteome</keyword>
<evidence type="ECO:0000313" key="3">
    <source>
        <dbReference type="Proteomes" id="UP001597120"/>
    </source>
</evidence>
<dbReference type="Gene3D" id="3.40.50.10850">
    <property type="entry name" value="Ntrc-like two-domain protein"/>
    <property type="match status" value="1"/>
</dbReference>
<dbReference type="RefSeq" id="WP_379286410.1">
    <property type="nucleotide sequence ID" value="NZ_JBHTIU010000012.1"/>
</dbReference>
<proteinExistence type="predicted"/>
<sequence length="368" mass="41858">MEKRRIAILDNDLAYTNMLLNYVRTSEYRTKMIVKIFTEPGMLEEPDSFDLILAGSDLLPEQIPSAIPVASLVDEPVPADNAELKIYRFQPLNQLFSQLTAIMMERPNPWRLTGGEEAEPSLISVYSAVGGSGKTALAVHLAATLAFQGSKVFYLSLETVRSIPYFPRQPEKRSFERMLYYLQAESPYIQSKLEQYKSIDPVSKVEYLDPCESMEEMEGMTEQDTQRLLWLLKQSDYDYVIIDGDSAMHTRAMASLMASDRILWLIEDELNHLTKTKQVYERFRLGAGKSVTEGKLPEVLFILNKYTGSLVNDIGGFGFPLFGHLPFVPDWSSLHSASQLFADNSYRVQLMRWLTKLAPEARGEEMTC</sequence>
<evidence type="ECO:0000259" key="1">
    <source>
        <dbReference type="Pfam" id="PF13614"/>
    </source>
</evidence>
<dbReference type="SUPFAM" id="SSF52540">
    <property type="entry name" value="P-loop containing nucleoside triphosphate hydrolases"/>
    <property type="match status" value="1"/>
</dbReference>
<comment type="caution">
    <text evidence="2">The sequence shown here is derived from an EMBL/GenBank/DDBJ whole genome shotgun (WGS) entry which is preliminary data.</text>
</comment>
<reference evidence="3" key="1">
    <citation type="journal article" date="2019" name="Int. J. Syst. Evol. Microbiol.">
        <title>The Global Catalogue of Microorganisms (GCM) 10K type strain sequencing project: providing services to taxonomists for standard genome sequencing and annotation.</title>
        <authorList>
            <consortium name="The Broad Institute Genomics Platform"/>
            <consortium name="The Broad Institute Genome Sequencing Center for Infectious Disease"/>
            <person name="Wu L."/>
            <person name="Ma J."/>
        </authorList>
    </citation>
    <scope>NUCLEOTIDE SEQUENCE [LARGE SCALE GENOMIC DNA]</scope>
    <source>
        <strain evidence="3">CCUG 57263</strain>
    </source>
</reference>
<dbReference type="EMBL" id="JBHTIU010000012">
    <property type="protein sequence ID" value="MFD0868442.1"/>
    <property type="molecule type" value="Genomic_DNA"/>
</dbReference>